<evidence type="ECO:0000313" key="1">
    <source>
        <dbReference type="EMBL" id="MFC6705776.1"/>
    </source>
</evidence>
<sequence>MSTADAERFSRRFAALVEHRELSVSGDLTEPSLLLDPPLASPTAGALRVAAAVLLRELSHRLPGQAHAGVGHLRRNVLASGATVRAAPEAVVVELDPPPLGVLLSLAGLSRRRFTLPATGERPWVLTQRR</sequence>
<proteinExistence type="predicted"/>
<protein>
    <submittedName>
        <fullName evidence="1">Uncharacterized protein</fullName>
    </submittedName>
</protein>
<evidence type="ECO:0000313" key="2">
    <source>
        <dbReference type="Proteomes" id="UP001596298"/>
    </source>
</evidence>
<dbReference type="EMBL" id="JBHSWH010000001">
    <property type="protein sequence ID" value="MFC6705776.1"/>
    <property type="molecule type" value="Genomic_DNA"/>
</dbReference>
<dbReference type="RefSeq" id="WP_382401214.1">
    <property type="nucleotide sequence ID" value="NZ_JBHSWH010000001.1"/>
</dbReference>
<comment type="caution">
    <text evidence="1">The sequence shown here is derived from an EMBL/GenBank/DDBJ whole genome shotgun (WGS) entry which is preliminary data.</text>
</comment>
<accession>A0ABW2AHA7</accession>
<name>A0ABW2AHA7_9MICO</name>
<reference evidence="2" key="1">
    <citation type="journal article" date="2019" name="Int. J. Syst. Evol. Microbiol.">
        <title>The Global Catalogue of Microorganisms (GCM) 10K type strain sequencing project: providing services to taxonomists for standard genome sequencing and annotation.</title>
        <authorList>
            <consortium name="The Broad Institute Genomics Platform"/>
            <consortium name="The Broad Institute Genome Sequencing Center for Infectious Disease"/>
            <person name="Wu L."/>
            <person name="Ma J."/>
        </authorList>
    </citation>
    <scope>NUCLEOTIDE SEQUENCE [LARGE SCALE GENOMIC DNA]</scope>
    <source>
        <strain evidence="2">CCUG 58127</strain>
    </source>
</reference>
<gene>
    <name evidence="1" type="ORF">ACFQDH_10980</name>
</gene>
<dbReference type="Proteomes" id="UP001596298">
    <property type="component" value="Unassembled WGS sequence"/>
</dbReference>
<keyword evidence="2" id="KW-1185">Reference proteome</keyword>
<organism evidence="1 2">
    <name type="scientific">Flexivirga alba</name>
    <dbReference type="NCBI Taxonomy" id="702742"/>
    <lineage>
        <taxon>Bacteria</taxon>
        <taxon>Bacillati</taxon>
        <taxon>Actinomycetota</taxon>
        <taxon>Actinomycetes</taxon>
        <taxon>Micrococcales</taxon>
        <taxon>Dermacoccaceae</taxon>
        <taxon>Flexivirga</taxon>
    </lineage>
</organism>